<keyword evidence="3" id="KW-1185">Reference proteome</keyword>
<dbReference type="PROSITE" id="PS51704">
    <property type="entry name" value="GP_PDE"/>
    <property type="match status" value="1"/>
</dbReference>
<reference evidence="2 3" key="1">
    <citation type="submission" date="2023-07" db="EMBL/GenBank/DDBJ databases">
        <title>The novel representative of Negativicutes class, Anaeroselena agilis gen. nov. sp. nov.</title>
        <authorList>
            <person name="Prokofeva M.I."/>
            <person name="Elcheninov A.G."/>
            <person name="Klyukina A."/>
            <person name="Kublanov I.V."/>
            <person name="Frolov E.N."/>
            <person name="Podosokorskaya O.A."/>
        </authorList>
    </citation>
    <scope>NUCLEOTIDE SEQUENCE [LARGE SCALE GENOMIC DNA]</scope>
    <source>
        <strain evidence="2 3">4137-cl</strain>
    </source>
</reference>
<dbReference type="Pfam" id="PF03009">
    <property type="entry name" value="GDPD"/>
    <property type="match status" value="1"/>
</dbReference>
<name>A0ABU3NWE2_9FIRM</name>
<dbReference type="InterPro" id="IPR017946">
    <property type="entry name" value="PLC-like_Pdiesterase_TIM-brl"/>
</dbReference>
<dbReference type="SUPFAM" id="SSF51695">
    <property type="entry name" value="PLC-like phosphodiesterases"/>
    <property type="match status" value="1"/>
</dbReference>
<proteinExistence type="predicted"/>
<evidence type="ECO:0000259" key="1">
    <source>
        <dbReference type="PROSITE" id="PS51704"/>
    </source>
</evidence>
<dbReference type="InterPro" id="IPR030395">
    <property type="entry name" value="GP_PDE_dom"/>
</dbReference>
<dbReference type="Proteomes" id="UP001254848">
    <property type="component" value="Unassembled WGS sequence"/>
</dbReference>
<dbReference type="PANTHER" id="PTHR46211">
    <property type="entry name" value="GLYCEROPHOSPHORYL DIESTER PHOSPHODIESTERASE"/>
    <property type="match status" value="1"/>
</dbReference>
<gene>
    <name evidence="2" type="ORF">Q4T40_04315</name>
</gene>
<comment type="caution">
    <text evidence="2">The sequence shown here is derived from an EMBL/GenBank/DDBJ whole genome shotgun (WGS) entry which is preliminary data.</text>
</comment>
<sequence length="243" mass="25758">MAKPPVSFCEALAGASRPLVGAHRGASADFAENTTAAFVAAAAQGADFLELDVRLSVDGVPMVIHDAAVDRTTRGHGLVRKLTATMLEGYGVPALATVLGLGTGRIFFNVELKPDGDAPELTAQVLGLIKTLHLERYTLVSSFDHMALAQIKTSAPSILTGLLYESPLTDPIGYAQDLGAEALHPYFRLADARLCNAARDAGLFTIPWTVDRPLYLRYFAAIGAQAVITNRPAVAVALLKCRS</sequence>
<dbReference type="PANTHER" id="PTHR46211:SF1">
    <property type="entry name" value="GLYCEROPHOSPHODIESTER PHOSPHODIESTERASE, CYTOPLASMIC"/>
    <property type="match status" value="1"/>
</dbReference>
<accession>A0ABU3NWE2</accession>
<organism evidence="2 3">
    <name type="scientific">Anaeroselena agilis</name>
    <dbReference type="NCBI Taxonomy" id="3063788"/>
    <lineage>
        <taxon>Bacteria</taxon>
        <taxon>Bacillati</taxon>
        <taxon>Bacillota</taxon>
        <taxon>Negativicutes</taxon>
        <taxon>Acetonemataceae</taxon>
        <taxon>Anaeroselena</taxon>
    </lineage>
</organism>
<dbReference type="Gene3D" id="3.20.20.190">
    <property type="entry name" value="Phosphatidylinositol (PI) phosphodiesterase"/>
    <property type="match status" value="1"/>
</dbReference>
<evidence type="ECO:0000313" key="3">
    <source>
        <dbReference type="Proteomes" id="UP001254848"/>
    </source>
</evidence>
<feature type="domain" description="GP-PDE" evidence="1">
    <location>
        <begin position="18"/>
        <end position="239"/>
    </location>
</feature>
<protein>
    <submittedName>
        <fullName evidence="2">Glycerophosphodiester phosphodiesterase family protein</fullName>
    </submittedName>
</protein>
<dbReference type="EMBL" id="JAUOZS010000001">
    <property type="protein sequence ID" value="MDT8900467.1"/>
    <property type="molecule type" value="Genomic_DNA"/>
</dbReference>
<dbReference type="RefSeq" id="WP_413779012.1">
    <property type="nucleotide sequence ID" value="NZ_JAUOZS010000001.1"/>
</dbReference>
<evidence type="ECO:0000313" key="2">
    <source>
        <dbReference type="EMBL" id="MDT8900467.1"/>
    </source>
</evidence>